<dbReference type="InterPro" id="IPR011025">
    <property type="entry name" value="GproteinA_insert"/>
</dbReference>
<evidence type="ECO:0000313" key="3">
    <source>
        <dbReference type="Proteomes" id="UP000290288"/>
    </source>
</evidence>
<evidence type="ECO:0000313" key="2">
    <source>
        <dbReference type="EMBL" id="RXW25120.1"/>
    </source>
</evidence>
<dbReference type="AlphaFoldDB" id="A0A4Q2DWQ8"/>
<proteinExistence type="predicted"/>
<protein>
    <submittedName>
        <fullName evidence="2">Uncharacterized protein</fullName>
    </submittedName>
</protein>
<dbReference type="Gene3D" id="3.40.50.300">
    <property type="entry name" value="P-loop containing nucleotide triphosphate hydrolases"/>
    <property type="match status" value="1"/>
</dbReference>
<comment type="caution">
    <text evidence="2">The sequence shown here is derived from an EMBL/GenBank/DDBJ whole genome shotgun (WGS) entry which is preliminary data.</text>
</comment>
<dbReference type="EMBL" id="SDEE01000009">
    <property type="protein sequence ID" value="RXW25120.1"/>
    <property type="molecule type" value="Genomic_DNA"/>
</dbReference>
<dbReference type="GO" id="GO:0007165">
    <property type="term" value="P:signal transduction"/>
    <property type="evidence" value="ECO:0007669"/>
    <property type="project" value="InterPro"/>
</dbReference>
<feature type="region of interest" description="Disordered" evidence="1">
    <location>
        <begin position="25"/>
        <end position="55"/>
    </location>
</feature>
<dbReference type="Proteomes" id="UP000290288">
    <property type="component" value="Unassembled WGS sequence"/>
</dbReference>
<reference evidence="2 3" key="1">
    <citation type="submission" date="2019-01" db="EMBL/GenBank/DDBJ databases">
        <title>Draft genome sequence of Psathyrella aberdarensis IHI B618.</title>
        <authorList>
            <person name="Buettner E."/>
            <person name="Kellner H."/>
        </authorList>
    </citation>
    <scope>NUCLEOTIDE SEQUENCE [LARGE SCALE GENOMIC DNA]</scope>
    <source>
        <strain evidence="2 3">IHI B618</strain>
    </source>
</reference>
<sequence>MSSLAHVKCSTILYPVTLLGPVAESSKQSQTQLPDMAEETSHGNGPFTTPLRPPAKESLTERAARALREFKAKRTSDAIDMELMKEKTRREWERKHFLKAVLIGESDSGKSDFIKSFRMKWGQEEVDSELAKWKCVIQLKILEAVVIILDAVQSEINGEDLDESLDNDHSNGETEYLFNKASSRGSAPLSELVRLPSGIDTQAGEDRRAQERTYVNG</sequence>
<name>A0A4Q2DWQ8_9AGAR</name>
<gene>
    <name evidence="2" type="ORF">EST38_g744</name>
</gene>
<accession>A0A4Q2DWQ8</accession>
<dbReference type="InterPro" id="IPR027417">
    <property type="entry name" value="P-loop_NTPase"/>
</dbReference>
<organism evidence="2 3">
    <name type="scientific">Candolleomyces aberdarensis</name>
    <dbReference type="NCBI Taxonomy" id="2316362"/>
    <lineage>
        <taxon>Eukaryota</taxon>
        <taxon>Fungi</taxon>
        <taxon>Dikarya</taxon>
        <taxon>Basidiomycota</taxon>
        <taxon>Agaricomycotina</taxon>
        <taxon>Agaricomycetes</taxon>
        <taxon>Agaricomycetidae</taxon>
        <taxon>Agaricales</taxon>
        <taxon>Agaricineae</taxon>
        <taxon>Psathyrellaceae</taxon>
        <taxon>Candolleomyces</taxon>
    </lineage>
</organism>
<evidence type="ECO:0000256" key="1">
    <source>
        <dbReference type="SAM" id="MobiDB-lite"/>
    </source>
</evidence>
<keyword evidence="3" id="KW-1185">Reference proteome</keyword>
<dbReference type="Gene3D" id="1.10.400.10">
    <property type="entry name" value="GI Alpha 1, domain 2-like"/>
    <property type="match status" value="1"/>
</dbReference>